<sequence>MAFPETNLPIKVHLSLDGSTWTDVSADVRYQDKIRITRGRSDWGQQVDFGRCNFALSNTNGKYSPRNPEGTYYGQIGRNTPVRVSVETGSVALDLPGAEGDYASTPDAAALDITGDLDVRFDATLANWCLADYPTGSGTDYDHTELMGKAASGQVSWNLYVRLSKLHLTWSTNGTALTSASSTADLPLTTSGRLAVRATLDVDNGASGHTVTFYTSDSISGTWTQLGDAVTGSGTTSIHSGTAALRVGSIPDVSYSEAIGLVHAVEVRSGIAGTAVANPNFTAQASGTTSFADAAGRTWTVAGTAAITNRKTRFVGEISSWTPRWDTGGFDVVTQVEAAGILRRLGLGAVPLKSPIYREATSPLRTAVVAYWPLEDGAEATEFGSAIDGHPAVKLTGSVTPAAYSDWVGSDAIPTVGTGSMRVSVPTYGTDGSNSYNQLFFFAKVPTAGVVSTQRLVSVSTTGQAATWSLYVNTAGLLDMRAYDSDGTQIHSSGFSGTSINGREKLIAIRWGPPVFVEYVVSVTDVAGSKATAVPDNVLDSFTITNTVNATSVVRLSEIRFGEDGAMNSTAIGHVVVGNTSTAFNGFAAPGVGWNAEEAPSRVTRLGTEEGIHAYATGSGDEQMGVQARSTAVDLMRSAEAVDKGILAELRNVLGIRYVTRASMYSQPVTLSLNYTGDDGLVAPLDPVDDDQSVTNDVTEQREGGASARAVLTSGTLSTAAPPNGIGLYDTSYTTNLLDDTQPAQHAAWRLHLGTWDETRFPQVAVNLAGAPASIENAAAVDVGSRIQITNPPVWLPPDTLDLLVQGYSETLDQRAWNITYNCTPAGPFNVAWAGDDDSATAERDLSWADTEGTTLAEALTATETDVDVLTTSGPTWTDDASDTPFDWRVGGEVMTVTAPHSLLNTNPFYDTSVTGWTAVSCSIAHSTAVIHPHPRALGSAFVTPAGGANCRIQATNTGAGTVNPGGPHQAVAWVWSPTTWNGFQVQVNWRDSGGTLISTSSGTVTTAPAGEWTLLDETFTAPSTASQAQVIVQQTGTPAAGNTWYAWAVRVTRAKASSLYDTFTRSVTDSWGTSDSGHTWLLTGTAADYDITGTYGTQTNPSAGSAHIARITAPSADSDFVVDIATGATATGAALVAGPVSRCTGNSNFYTVRIAFNTSGTITMILQKRVSSVDTTLASYTAPYTHAAGTFYRVRLQTIGSAVKGKFWRVGDLEPGAWQMEATDTALTAAEGIGVRCFRDTGNTNANAEFRFQNFEVTNPQTYTVTRSVNGVTKTHAAGATVALAYPAYAAL</sequence>
<name>A0A7X1J2S4_9ACTN</name>
<proteinExistence type="predicted"/>
<dbReference type="EMBL" id="JACMSF010000015">
    <property type="protein sequence ID" value="MBC2903135.1"/>
    <property type="molecule type" value="Genomic_DNA"/>
</dbReference>
<evidence type="ECO:0000313" key="1">
    <source>
        <dbReference type="EMBL" id="MBC2903135.1"/>
    </source>
</evidence>
<reference evidence="1 2" key="1">
    <citation type="submission" date="2020-08" db="EMBL/GenBank/DDBJ databases">
        <title>Streptomyces sp. PSKA01 genome sequencing and assembly.</title>
        <authorList>
            <person name="Mandal S."/>
            <person name="Maiti P.K."/>
            <person name="Das P."/>
        </authorList>
    </citation>
    <scope>NUCLEOTIDE SEQUENCE [LARGE SCALE GENOMIC DNA]</scope>
    <source>
        <strain evidence="1 2">PSKA01</strain>
    </source>
</reference>
<organism evidence="1 2">
    <name type="scientific">Streptomyces cupreus</name>
    <dbReference type="NCBI Taxonomy" id="2759956"/>
    <lineage>
        <taxon>Bacteria</taxon>
        <taxon>Bacillati</taxon>
        <taxon>Actinomycetota</taxon>
        <taxon>Actinomycetes</taxon>
        <taxon>Kitasatosporales</taxon>
        <taxon>Streptomycetaceae</taxon>
        <taxon>Streptomyces</taxon>
    </lineage>
</organism>
<comment type="caution">
    <text evidence="1">The sequence shown here is derived from an EMBL/GenBank/DDBJ whole genome shotgun (WGS) entry which is preliminary data.</text>
</comment>
<dbReference type="Proteomes" id="UP000584670">
    <property type="component" value="Unassembled WGS sequence"/>
</dbReference>
<protein>
    <submittedName>
        <fullName evidence="1">Uncharacterized protein</fullName>
    </submittedName>
</protein>
<keyword evidence="2" id="KW-1185">Reference proteome</keyword>
<dbReference type="RefSeq" id="WP_186283024.1">
    <property type="nucleotide sequence ID" value="NZ_JACMSF010000015.1"/>
</dbReference>
<evidence type="ECO:0000313" key="2">
    <source>
        <dbReference type="Proteomes" id="UP000584670"/>
    </source>
</evidence>
<accession>A0A7X1J2S4</accession>
<gene>
    <name evidence="1" type="ORF">H4N64_16270</name>
</gene>
<dbReference type="Gene3D" id="2.60.120.260">
    <property type="entry name" value="Galactose-binding domain-like"/>
    <property type="match status" value="1"/>
</dbReference>